<feature type="transmembrane region" description="Helical" evidence="6">
    <location>
        <begin position="104"/>
        <end position="121"/>
    </location>
</feature>
<dbReference type="InterPro" id="IPR032808">
    <property type="entry name" value="DoxX"/>
</dbReference>
<name>A0A8J7YCB9_9EURY</name>
<evidence type="ECO:0000313" key="8">
    <source>
        <dbReference type="Proteomes" id="UP000766550"/>
    </source>
</evidence>
<dbReference type="RefSeq" id="WP_162318946.1">
    <property type="nucleotide sequence ID" value="NZ_JAHQXF010000003.1"/>
</dbReference>
<evidence type="ECO:0000256" key="4">
    <source>
        <dbReference type="ARBA" id="ARBA00022989"/>
    </source>
</evidence>
<organism evidence="7 8">
    <name type="scientific">Haloarcula limicola</name>
    <dbReference type="NCBI Taxonomy" id="1429915"/>
    <lineage>
        <taxon>Archaea</taxon>
        <taxon>Methanobacteriati</taxon>
        <taxon>Methanobacteriota</taxon>
        <taxon>Stenosarchaea group</taxon>
        <taxon>Halobacteria</taxon>
        <taxon>Halobacteriales</taxon>
        <taxon>Haloarculaceae</taxon>
        <taxon>Haloarcula</taxon>
    </lineage>
</organism>
<feature type="transmembrane region" description="Helical" evidence="6">
    <location>
        <begin position="64"/>
        <end position="84"/>
    </location>
</feature>
<keyword evidence="4 6" id="KW-1133">Transmembrane helix</keyword>
<evidence type="ECO:0000256" key="1">
    <source>
        <dbReference type="ARBA" id="ARBA00004651"/>
    </source>
</evidence>
<dbReference type="InterPro" id="IPR051907">
    <property type="entry name" value="DoxX-like_oxidoreductase"/>
</dbReference>
<dbReference type="GO" id="GO:0005886">
    <property type="term" value="C:plasma membrane"/>
    <property type="evidence" value="ECO:0007669"/>
    <property type="project" value="UniProtKB-SubCell"/>
</dbReference>
<proteinExistence type="predicted"/>
<feature type="transmembrane region" description="Helical" evidence="6">
    <location>
        <begin position="39"/>
        <end position="57"/>
    </location>
</feature>
<gene>
    <name evidence="7" type="ORF">KTS45_16640</name>
</gene>
<comment type="subcellular location">
    <subcellularLocation>
        <location evidence="1">Cell membrane</location>
        <topology evidence="1">Multi-pass membrane protein</topology>
    </subcellularLocation>
</comment>
<reference evidence="7 8" key="1">
    <citation type="submission" date="2021-06" db="EMBL/GenBank/DDBJ databases">
        <title>New haloarchaea isolates fom saline soil.</title>
        <authorList>
            <person name="Duran-Viseras A."/>
            <person name="Sanchez-Porro C.S."/>
            <person name="Ventosa A."/>
        </authorList>
    </citation>
    <scope>NUCLEOTIDE SEQUENCE [LARGE SCALE GENOMIC DNA]</scope>
    <source>
        <strain evidence="7 8">JCM 183640</strain>
    </source>
</reference>
<evidence type="ECO:0000256" key="2">
    <source>
        <dbReference type="ARBA" id="ARBA00022475"/>
    </source>
</evidence>
<evidence type="ECO:0000256" key="6">
    <source>
        <dbReference type="SAM" id="Phobius"/>
    </source>
</evidence>
<dbReference type="Proteomes" id="UP000766550">
    <property type="component" value="Unassembled WGS sequence"/>
</dbReference>
<evidence type="ECO:0000256" key="3">
    <source>
        <dbReference type="ARBA" id="ARBA00022692"/>
    </source>
</evidence>
<keyword evidence="8" id="KW-1185">Reference proteome</keyword>
<accession>A0A8J7YCB9</accession>
<evidence type="ECO:0000313" key="7">
    <source>
        <dbReference type="EMBL" id="MBV0925833.1"/>
    </source>
</evidence>
<dbReference type="Pfam" id="PF07681">
    <property type="entry name" value="DoxX"/>
    <property type="match status" value="1"/>
</dbReference>
<dbReference type="PANTHER" id="PTHR33452">
    <property type="entry name" value="OXIDOREDUCTASE CATD-RELATED"/>
    <property type="match status" value="1"/>
</dbReference>
<dbReference type="EMBL" id="JAHQXF010000003">
    <property type="protein sequence ID" value="MBV0925833.1"/>
    <property type="molecule type" value="Genomic_DNA"/>
</dbReference>
<dbReference type="PANTHER" id="PTHR33452:SF1">
    <property type="entry name" value="INNER MEMBRANE PROTEIN YPHA-RELATED"/>
    <property type="match status" value="1"/>
</dbReference>
<keyword evidence="2" id="KW-1003">Cell membrane</keyword>
<comment type="caution">
    <text evidence="7">The sequence shown here is derived from an EMBL/GenBank/DDBJ whole genome shotgun (WGS) entry which is preliminary data.</text>
</comment>
<sequence length="129" mass="13584">MLKHAVFVLARAAFGAKFARDGYSNLSDLDDMVAYADSVGVPLAGTLVPLASSLLFVGGIALALGLAPLLGAVAIAAFMLGVTPGMHDFWNESGDERDAELDNFLRNVAFLGGAVAFWASTRERDQHAE</sequence>
<evidence type="ECO:0000256" key="5">
    <source>
        <dbReference type="ARBA" id="ARBA00023136"/>
    </source>
</evidence>
<dbReference type="OrthoDB" id="340328at2157"/>
<keyword evidence="5 6" id="KW-0472">Membrane</keyword>
<keyword evidence="3 6" id="KW-0812">Transmembrane</keyword>
<dbReference type="AlphaFoldDB" id="A0A8J7YCB9"/>
<protein>
    <submittedName>
        <fullName evidence="7">DoxX family protein</fullName>
    </submittedName>
</protein>